<accession>A0A4P2R7T4</accession>
<evidence type="ECO:0000313" key="2">
    <source>
        <dbReference type="EMBL" id="AUX38143.1"/>
    </source>
</evidence>
<dbReference type="Proteomes" id="UP000295497">
    <property type="component" value="Chromosome"/>
</dbReference>
<organism evidence="2 3">
    <name type="scientific">Sorangium cellulosum</name>
    <name type="common">Polyangium cellulosum</name>
    <dbReference type="NCBI Taxonomy" id="56"/>
    <lineage>
        <taxon>Bacteria</taxon>
        <taxon>Pseudomonadati</taxon>
        <taxon>Myxococcota</taxon>
        <taxon>Polyangia</taxon>
        <taxon>Polyangiales</taxon>
        <taxon>Polyangiaceae</taxon>
        <taxon>Sorangium</taxon>
    </lineage>
</organism>
<dbReference type="EMBL" id="CP012672">
    <property type="protein sequence ID" value="AUX38143.1"/>
    <property type="molecule type" value="Genomic_DNA"/>
</dbReference>
<protein>
    <submittedName>
        <fullName evidence="2">Uncharacterized protein</fullName>
    </submittedName>
</protein>
<feature type="region of interest" description="Disordered" evidence="1">
    <location>
        <begin position="197"/>
        <end position="236"/>
    </location>
</feature>
<sequence length="236" mass="24888">MNCTSARSARFQLCSAKQAYVAVPKGAPRLGSAVLGRRPSRSAAFGRGSSGTIGPRREVLAQLGRDGNTERGRYFYAHIGVDIPLAGSVADTGDIALTELEVLFRTAIVYLALLVVVRLLGERRSGQITGSAVLWPKARDFGDRQGAKDAKKFQQFGVPGVLGGSILCGARQPPPSRAALLADSGVTAAIRSGRVSAVHASGHRQARVARGPQGSARPRARALDRAGARRRERGDP</sequence>
<reference evidence="2 3" key="1">
    <citation type="submission" date="2015-09" db="EMBL/GenBank/DDBJ databases">
        <title>Sorangium comparison.</title>
        <authorList>
            <person name="Zaburannyi N."/>
            <person name="Bunk B."/>
            <person name="Overmann J."/>
            <person name="Mueller R."/>
        </authorList>
    </citation>
    <scope>NUCLEOTIDE SEQUENCE [LARGE SCALE GENOMIC DNA]</scope>
    <source>
        <strain evidence="2 3">So ce836</strain>
    </source>
</reference>
<name>A0A4P2R7T4_SORCE</name>
<dbReference type="AlphaFoldDB" id="A0A4P2R7T4"/>
<feature type="compositionally biased region" description="Basic and acidic residues" evidence="1">
    <location>
        <begin position="221"/>
        <end position="236"/>
    </location>
</feature>
<proteinExistence type="predicted"/>
<gene>
    <name evidence="2" type="ORF">SOCE836_103830</name>
</gene>
<evidence type="ECO:0000313" key="3">
    <source>
        <dbReference type="Proteomes" id="UP000295497"/>
    </source>
</evidence>
<evidence type="ECO:0000256" key="1">
    <source>
        <dbReference type="SAM" id="MobiDB-lite"/>
    </source>
</evidence>